<dbReference type="Proteomes" id="UP000095286">
    <property type="component" value="Unplaced"/>
</dbReference>
<evidence type="ECO:0000313" key="1">
    <source>
        <dbReference type="Proteomes" id="UP000095286"/>
    </source>
</evidence>
<sequence length="290" mass="33436">MASRNFTYIYGQRNSRKLQHDSFLYYKHKETPEQTSFRCELSRRKTYTCKASGVLVGNTFTLTKPHQHPGDMAKVEVERIKSFIYENAARSSDNAKTIIGNALANVEPETTTLLPSNKSIMRTICRKRKAIESDGWRAVSPFEDPEVPFVEDQIEEPSPFMKALGLFNKPQNKIKVSKSDNGLEPIGKIKRGQLEKFPSKVMIVSNLKMFQCLANGTCMKTFSNTKNLNMHQLTHVTDNYYCLKCHQLFNRCCNCRRHQLKCKGTKSEEDELDMVKYLIHNNKKMFSNIL</sequence>
<dbReference type="WBParaSite" id="RSKR_0001039200.1">
    <property type="protein sequence ID" value="RSKR_0001039200.1"/>
    <property type="gene ID" value="RSKR_0001039200"/>
</dbReference>
<organism evidence="1 2">
    <name type="scientific">Rhabditophanes sp. KR3021</name>
    <dbReference type="NCBI Taxonomy" id="114890"/>
    <lineage>
        <taxon>Eukaryota</taxon>
        <taxon>Metazoa</taxon>
        <taxon>Ecdysozoa</taxon>
        <taxon>Nematoda</taxon>
        <taxon>Chromadorea</taxon>
        <taxon>Rhabditida</taxon>
        <taxon>Tylenchina</taxon>
        <taxon>Panagrolaimomorpha</taxon>
        <taxon>Strongyloidoidea</taxon>
        <taxon>Alloionematidae</taxon>
        <taxon>Rhabditophanes</taxon>
    </lineage>
</organism>
<reference evidence="2" key="1">
    <citation type="submission" date="2016-11" db="UniProtKB">
        <authorList>
            <consortium name="WormBaseParasite"/>
        </authorList>
    </citation>
    <scope>IDENTIFICATION</scope>
    <source>
        <strain evidence="2">KR3021</strain>
    </source>
</reference>
<name>A0AC35UCQ2_9BILA</name>
<evidence type="ECO:0000313" key="2">
    <source>
        <dbReference type="WBParaSite" id="RSKR_0001039200.1"/>
    </source>
</evidence>
<proteinExistence type="predicted"/>
<accession>A0AC35UCQ2</accession>
<protein>
    <submittedName>
        <fullName evidence="2">C2H2-type domain-containing protein</fullName>
    </submittedName>
</protein>